<accession>A0A1I4I6S0</accession>
<sequence length="209" mass="22623">MTTNPIPKRRILLVDDDMLTLTTIGQVLRQAGYETAEASSGAEALQVELEFSPDLAILDVVMEGMSGIELAQHFQAATATPFMFISARGEAEIVRQATEHGAVGYLVKPFDISQIVPAVETALGRADEIKRLRGRESSLTSALAAGRETSMAVGMLMAKFHTDRDSAFDALRSYSRSNRRKVNDVAATLLDAEDMSNAFRTLLRGKSGG</sequence>
<dbReference type="EMBL" id="FOTW01000004">
    <property type="protein sequence ID" value="SFL49970.1"/>
    <property type="molecule type" value="Genomic_DNA"/>
</dbReference>
<dbReference type="PIRSF" id="PIRSF036382">
    <property type="entry name" value="RR_antiterm"/>
    <property type="match status" value="1"/>
</dbReference>
<dbReference type="GO" id="GO:0005829">
    <property type="term" value="C:cytosol"/>
    <property type="evidence" value="ECO:0007669"/>
    <property type="project" value="TreeGrafter"/>
</dbReference>
<evidence type="ECO:0000259" key="8">
    <source>
        <dbReference type="PROSITE" id="PS50921"/>
    </source>
</evidence>
<reference evidence="9 10" key="1">
    <citation type="submission" date="2016-10" db="EMBL/GenBank/DDBJ databases">
        <authorList>
            <person name="de Groot N.N."/>
        </authorList>
    </citation>
    <scope>NUCLEOTIDE SEQUENCE [LARGE SCALE GENOMIC DNA]</scope>
    <source>
        <strain evidence="9 10">ATCC 43154</strain>
    </source>
</reference>
<keyword evidence="3" id="KW-0805">Transcription regulation</keyword>
<proteinExistence type="predicted"/>
<organism evidence="9 10">
    <name type="scientific">Rugamonas rubra</name>
    <dbReference type="NCBI Taxonomy" id="758825"/>
    <lineage>
        <taxon>Bacteria</taxon>
        <taxon>Pseudomonadati</taxon>
        <taxon>Pseudomonadota</taxon>
        <taxon>Betaproteobacteria</taxon>
        <taxon>Burkholderiales</taxon>
        <taxon>Oxalobacteraceae</taxon>
        <taxon>Telluria group</taxon>
        <taxon>Rugamonas</taxon>
    </lineage>
</organism>
<feature type="domain" description="Response regulatory" evidence="7">
    <location>
        <begin position="10"/>
        <end position="123"/>
    </location>
</feature>
<keyword evidence="5" id="KW-0804">Transcription</keyword>
<dbReference type="Pfam" id="PF00072">
    <property type="entry name" value="Response_reg"/>
    <property type="match status" value="1"/>
</dbReference>
<gene>
    <name evidence="9" type="ORF">SAMN02982985_00510</name>
</gene>
<evidence type="ECO:0000256" key="1">
    <source>
        <dbReference type="ARBA" id="ARBA00022553"/>
    </source>
</evidence>
<keyword evidence="4" id="KW-0238">DNA-binding</keyword>
<dbReference type="PROSITE" id="PS50921">
    <property type="entry name" value="ANTAR"/>
    <property type="match status" value="1"/>
</dbReference>
<evidence type="ECO:0000256" key="4">
    <source>
        <dbReference type="ARBA" id="ARBA00023125"/>
    </source>
</evidence>
<evidence type="ECO:0000313" key="10">
    <source>
        <dbReference type="Proteomes" id="UP000199470"/>
    </source>
</evidence>
<dbReference type="PANTHER" id="PTHR48111">
    <property type="entry name" value="REGULATOR OF RPOS"/>
    <property type="match status" value="1"/>
</dbReference>
<dbReference type="Pfam" id="PF03861">
    <property type="entry name" value="ANTAR"/>
    <property type="match status" value="1"/>
</dbReference>
<dbReference type="OrthoDB" id="9808843at2"/>
<dbReference type="GO" id="GO:0000976">
    <property type="term" value="F:transcription cis-regulatory region binding"/>
    <property type="evidence" value="ECO:0007669"/>
    <property type="project" value="TreeGrafter"/>
</dbReference>
<dbReference type="SMART" id="SM01012">
    <property type="entry name" value="ANTAR"/>
    <property type="match status" value="1"/>
</dbReference>
<dbReference type="InterPro" id="IPR008327">
    <property type="entry name" value="Sig_transdc_resp-reg_antiterm"/>
</dbReference>
<dbReference type="PANTHER" id="PTHR48111:SF1">
    <property type="entry name" value="TWO-COMPONENT RESPONSE REGULATOR ORR33"/>
    <property type="match status" value="1"/>
</dbReference>
<feature type="modified residue" description="4-aspartylphosphate" evidence="6">
    <location>
        <position position="59"/>
    </location>
</feature>
<dbReference type="SMART" id="SM00448">
    <property type="entry name" value="REC"/>
    <property type="match status" value="1"/>
</dbReference>
<evidence type="ECO:0000256" key="6">
    <source>
        <dbReference type="PROSITE-ProRule" id="PRU00169"/>
    </source>
</evidence>
<dbReference type="Gene3D" id="3.40.50.2300">
    <property type="match status" value="1"/>
</dbReference>
<dbReference type="InterPro" id="IPR039420">
    <property type="entry name" value="WalR-like"/>
</dbReference>
<keyword evidence="10" id="KW-1185">Reference proteome</keyword>
<dbReference type="InterPro" id="IPR011006">
    <property type="entry name" value="CheY-like_superfamily"/>
</dbReference>
<keyword evidence="2" id="KW-0902">Two-component regulatory system</keyword>
<dbReference type="RefSeq" id="WP_093383184.1">
    <property type="nucleotide sequence ID" value="NZ_FOTW01000004.1"/>
</dbReference>
<dbReference type="InterPro" id="IPR001789">
    <property type="entry name" value="Sig_transdc_resp-reg_receiver"/>
</dbReference>
<keyword evidence="1 6" id="KW-0597">Phosphoprotein</keyword>
<evidence type="ECO:0000256" key="5">
    <source>
        <dbReference type="ARBA" id="ARBA00023163"/>
    </source>
</evidence>
<dbReference type="GO" id="GO:0000156">
    <property type="term" value="F:phosphorelay response regulator activity"/>
    <property type="evidence" value="ECO:0007669"/>
    <property type="project" value="TreeGrafter"/>
</dbReference>
<dbReference type="SUPFAM" id="SSF52172">
    <property type="entry name" value="CheY-like"/>
    <property type="match status" value="1"/>
</dbReference>
<dbReference type="Proteomes" id="UP000199470">
    <property type="component" value="Unassembled WGS sequence"/>
</dbReference>
<dbReference type="InterPro" id="IPR005561">
    <property type="entry name" value="ANTAR"/>
</dbReference>
<dbReference type="STRING" id="758825.SAMN02982985_00510"/>
<name>A0A1I4I6S0_9BURK</name>
<dbReference type="GO" id="GO:0032993">
    <property type="term" value="C:protein-DNA complex"/>
    <property type="evidence" value="ECO:0007669"/>
    <property type="project" value="TreeGrafter"/>
</dbReference>
<dbReference type="Gene3D" id="1.10.10.10">
    <property type="entry name" value="Winged helix-like DNA-binding domain superfamily/Winged helix DNA-binding domain"/>
    <property type="match status" value="1"/>
</dbReference>
<dbReference type="GO" id="GO:0003723">
    <property type="term" value="F:RNA binding"/>
    <property type="evidence" value="ECO:0007669"/>
    <property type="project" value="InterPro"/>
</dbReference>
<evidence type="ECO:0000256" key="3">
    <source>
        <dbReference type="ARBA" id="ARBA00023015"/>
    </source>
</evidence>
<dbReference type="AlphaFoldDB" id="A0A1I4I6S0"/>
<dbReference type="GO" id="GO:0006355">
    <property type="term" value="P:regulation of DNA-templated transcription"/>
    <property type="evidence" value="ECO:0007669"/>
    <property type="project" value="TreeGrafter"/>
</dbReference>
<evidence type="ECO:0000259" key="7">
    <source>
        <dbReference type="PROSITE" id="PS50110"/>
    </source>
</evidence>
<dbReference type="PROSITE" id="PS50110">
    <property type="entry name" value="RESPONSE_REGULATORY"/>
    <property type="match status" value="1"/>
</dbReference>
<dbReference type="InterPro" id="IPR036388">
    <property type="entry name" value="WH-like_DNA-bd_sf"/>
</dbReference>
<feature type="domain" description="ANTAR" evidence="8">
    <location>
        <begin position="129"/>
        <end position="190"/>
    </location>
</feature>
<protein>
    <submittedName>
        <fullName evidence="9">Response regulator receiver and ANTAR domain protein</fullName>
    </submittedName>
</protein>
<evidence type="ECO:0000313" key="9">
    <source>
        <dbReference type="EMBL" id="SFL49970.1"/>
    </source>
</evidence>
<evidence type="ECO:0000256" key="2">
    <source>
        <dbReference type="ARBA" id="ARBA00023012"/>
    </source>
</evidence>